<protein>
    <submittedName>
        <fullName evidence="5">Glycosyltransferase family 2 protein</fullName>
    </submittedName>
</protein>
<name>A0A412B3U7_9FIRM</name>
<keyword evidence="2 5" id="KW-0808">Transferase</keyword>
<keyword evidence="1" id="KW-0328">Glycosyltransferase</keyword>
<organism evidence="5 6">
    <name type="scientific">Roseburia inulinivorans</name>
    <dbReference type="NCBI Taxonomy" id="360807"/>
    <lineage>
        <taxon>Bacteria</taxon>
        <taxon>Bacillati</taxon>
        <taxon>Bacillota</taxon>
        <taxon>Clostridia</taxon>
        <taxon>Lachnospirales</taxon>
        <taxon>Lachnospiraceae</taxon>
        <taxon>Roseburia</taxon>
    </lineage>
</organism>
<accession>A0A412B3U7</accession>
<dbReference type="PANTHER" id="PTHR22916">
    <property type="entry name" value="GLYCOSYLTRANSFERASE"/>
    <property type="match status" value="1"/>
</dbReference>
<evidence type="ECO:0000256" key="2">
    <source>
        <dbReference type="ARBA" id="ARBA00022679"/>
    </source>
</evidence>
<dbReference type="InterPro" id="IPR001173">
    <property type="entry name" value="Glyco_trans_2-like"/>
</dbReference>
<evidence type="ECO:0000259" key="4">
    <source>
        <dbReference type="Pfam" id="PF00535"/>
    </source>
</evidence>
<evidence type="ECO:0000256" key="1">
    <source>
        <dbReference type="ARBA" id="ARBA00022676"/>
    </source>
</evidence>
<sequence>MEIELERNGNIDISIIVPIYNAEKYLSRCIDSIRRQSYNNYEVILINDGSTDDSEKICLAYEREDSRVRYIRQENAGVAAARNYGIKNARGKYVALLDNDDYFNYDFLKQIMVHDEQNADILLFQYINVTGEHTKKQEQVVLEKICTESLVKKGEYLQREMFCPTSEAIKQSTIVFPWGKAYRREFLLENGIHFDSRIKLCEDVYFNLKAYEHAEKVLYVHYPAYFYFQNIHSAGKGFNPKVVEMEENNIRLLDEFVNAKPRNKEYMKAYDNCLCFRYWSCCFSYFVHPQNTKKIRQITQEMKEFERRTNIRRAFKTLPKIRKSMEKKEWIFLMAVKYHFYVPMLLVARKKMKLSRG</sequence>
<proteinExistence type="predicted"/>
<dbReference type="PANTHER" id="PTHR22916:SF51">
    <property type="entry name" value="GLYCOSYLTRANSFERASE EPSH-RELATED"/>
    <property type="match status" value="1"/>
</dbReference>
<feature type="transmembrane region" description="Helical" evidence="3">
    <location>
        <begin position="330"/>
        <end position="348"/>
    </location>
</feature>
<dbReference type="AlphaFoldDB" id="A0A412B3U7"/>
<feature type="domain" description="Glycosyltransferase 2-like" evidence="4">
    <location>
        <begin position="14"/>
        <end position="139"/>
    </location>
</feature>
<keyword evidence="3" id="KW-1133">Transmembrane helix</keyword>
<keyword evidence="3" id="KW-0472">Membrane</keyword>
<dbReference type="GO" id="GO:0016757">
    <property type="term" value="F:glycosyltransferase activity"/>
    <property type="evidence" value="ECO:0007669"/>
    <property type="project" value="UniProtKB-KW"/>
</dbReference>
<dbReference type="Pfam" id="PF00535">
    <property type="entry name" value="Glycos_transf_2"/>
    <property type="match status" value="1"/>
</dbReference>
<dbReference type="Proteomes" id="UP000283738">
    <property type="component" value="Unassembled WGS sequence"/>
</dbReference>
<comment type="caution">
    <text evidence="5">The sequence shown here is derived from an EMBL/GenBank/DDBJ whole genome shotgun (WGS) entry which is preliminary data.</text>
</comment>
<dbReference type="CDD" id="cd00761">
    <property type="entry name" value="Glyco_tranf_GTA_type"/>
    <property type="match status" value="1"/>
</dbReference>
<dbReference type="EMBL" id="QRTF01000029">
    <property type="protein sequence ID" value="RGQ46987.1"/>
    <property type="molecule type" value="Genomic_DNA"/>
</dbReference>
<dbReference type="InterPro" id="IPR029044">
    <property type="entry name" value="Nucleotide-diphossugar_trans"/>
</dbReference>
<evidence type="ECO:0000313" key="6">
    <source>
        <dbReference type="Proteomes" id="UP000283738"/>
    </source>
</evidence>
<gene>
    <name evidence="5" type="ORF">DWY96_12025</name>
</gene>
<dbReference type="SUPFAM" id="SSF53448">
    <property type="entry name" value="Nucleotide-diphospho-sugar transferases"/>
    <property type="match status" value="1"/>
</dbReference>
<dbReference type="Gene3D" id="3.90.550.10">
    <property type="entry name" value="Spore Coat Polysaccharide Biosynthesis Protein SpsA, Chain A"/>
    <property type="match status" value="1"/>
</dbReference>
<keyword evidence="3" id="KW-0812">Transmembrane</keyword>
<evidence type="ECO:0000313" key="5">
    <source>
        <dbReference type="EMBL" id="RGQ46987.1"/>
    </source>
</evidence>
<reference evidence="5 6" key="1">
    <citation type="submission" date="2018-08" db="EMBL/GenBank/DDBJ databases">
        <title>A genome reference for cultivated species of the human gut microbiota.</title>
        <authorList>
            <person name="Zou Y."/>
            <person name="Xue W."/>
            <person name="Luo G."/>
        </authorList>
    </citation>
    <scope>NUCLEOTIDE SEQUENCE [LARGE SCALE GENOMIC DNA]</scope>
    <source>
        <strain evidence="5 6">AF28-15</strain>
    </source>
</reference>
<evidence type="ECO:0000256" key="3">
    <source>
        <dbReference type="SAM" id="Phobius"/>
    </source>
</evidence>